<gene>
    <name evidence="1" type="ORF">TWF102_006300</name>
</gene>
<name>A0A7C8NFU6_ORBOL</name>
<dbReference type="Proteomes" id="UP000475325">
    <property type="component" value="Unassembled WGS sequence"/>
</dbReference>
<reference evidence="1 2" key="1">
    <citation type="submission" date="2019-06" db="EMBL/GenBank/DDBJ databases">
        <authorList>
            <person name="Palmer J.M."/>
        </authorList>
    </citation>
    <scope>NUCLEOTIDE SEQUENCE [LARGE SCALE GENOMIC DNA]</scope>
    <source>
        <strain evidence="1 2">TWF102</strain>
    </source>
</reference>
<evidence type="ECO:0000313" key="2">
    <source>
        <dbReference type="Proteomes" id="UP000475325"/>
    </source>
</evidence>
<sequence length="107" mass="12663">MERTKKNKYTRWSVLDFFCVPTAEIVHKMVNKTTIFAKKERRNFSPCQLRIRDFVPTRARTHFSNRLKLWILNSLMPEPELSFLAHSPRSVFEVVQAGNHFVQNGIK</sequence>
<dbReference type="AlphaFoldDB" id="A0A7C8NFU6"/>
<dbReference type="EMBL" id="WIQW01000033">
    <property type="protein sequence ID" value="KAF3097793.1"/>
    <property type="molecule type" value="Genomic_DNA"/>
</dbReference>
<evidence type="ECO:0000313" key="1">
    <source>
        <dbReference type="EMBL" id="KAF3097793.1"/>
    </source>
</evidence>
<accession>A0A7C8NFU6</accession>
<organism evidence="1 2">
    <name type="scientific">Orbilia oligospora</name>
    <name type="common">Nematode-trapping fungus</name>
    <name type="synonym">Arthrobotrys oligospora</name>
    <dbReference type="NCBI Taxonomy" id="2813651"/>
    <lineage>
        <taxon>Eukaryota</taxon>
        <taxon>Fungi</taxon>
        <taxon>Dikarya</taxon>
        <taxon>Ascomycota</taxon>
        <taxon>Pezizomycotina</taxon>
        <taxon>Orbiliomycetes</taxon>
        <taxon>Orbiliales</taxon>
        <taxon>Orbiliaceae</taxon>
        <taxon>Orbilia</taxon>
    </lineage>
</organism>
<protein>
    <submittedName>
        <fullName evidence="1">Uncharacterized protein</fullName>
    </submittedName>
</protein>
<comment type="caution">
    <text evidence="1">The sequence shown here is derived from an EMBL/GenBank/DDBJ whole genome shotgun (WGS) entry which is preliminary data.</text>
</comment>
<proteinExistence type="predicted"/>